<dbReference type="EC" id="3.6.1.19" evidence="2"/>
<dbReference type="NCBIfam" id="TIGR00444">
    <property type="entry name" value="mazG"/>
    <property type="match status" value="1"/>
</dbReference>
<dbReference type="FunFam" id="1.10.287.1080:FF:000001">
    <property type="entry name" value="Nucleoside triphosphate pyrophosphohydrolase"/>
    <property type="match status" value="1"/>
</dbReference>
<dbReference type="GO" id="GO:0046076">
    <property type="term" value="P:dTTP catabolic process"/>
    <property type="evidence" value="ECO:0007669"/>
    <property type="project" value="TreeGrafter"/>
</dbReference>
<dbReference type="GO" id="GO:0046052">
    <property type="term" value="P:UTP catabolic process"/>
    <property type="evidence" value="ECO:0007669"/>
    <property type="project" value="TreeGrafter"/>
</dbReference>
<dbReference type="Gene3D" id="1.10.287.1080">
    <property type="entry name" value="MazG-like"/>
    <property type="match status" value="2"/>
</dbReference>
<dbReference type="OrthoDB" id="9808939at2"/>
<dbReference type="GO" id="GO:0046047">
    <property type="term" value="P:TTP catabolic process"/>
    <property type="evidence" value="ECO:0007669"/>
    <property type="project" value="TreeGrafter"/>
</dbReference>
<organism evidence="2 3">
    <name type="scientific">Pseudoalteromonas luteoviolacea</name>
    <dbReference type="NCBI Taxonomy" id="43657"/>
    <lineage>
        <taxon>Bacteria</taxon>
        <taxon>Pseudomonadati</taxon>
        <taxon>Pseudomonadota</taxon>
        <taxon>Gammaproteobacteria</taxon>
        <taxon>Alteromonadales</taxon>
        <taxon>Pseudoalteromonadaceae</taxon>
        <taxon>Pseudoalteromonas</taxon>
    </lineage>
</organism>
<dbReference type="GO" id="GO:0047429">
    <property type="term" value="F:nucleoside triphosphate diphosphatase activity"/>
    <property type="evidence" value="ECO:0007669"/>
    <property type="project" value="InterPro"/>
</dbReference>
<dbReference type="GO" id="GO:0006950">
    <property type="term" value="P:response to stress"/>
    <property type="evidence" value="ECO:0007669"/>
    <property type="project" value="UniProtKB-ARBA"/>
</dbReference>
<name>A0A0C1QTA3_9GAMM</name>
<dbReference type="PANTHER" id="PTHR30522:SF0">
    <property type="entry name" value="NUCLEOSIDE TRIPHOSPHATE PYROPHOSPHOHYDROLASE"/>
    <property type="match status" value="1"/>
</dbReference>
<dbReference type="CDD" id="cd11529">
    <property type="entry name" value="NTP-PPase_MazG_Cterm"/>
    <property type="match status" value="1"/>
</dbReference>
<proteinExistence type="predicted"/>
<dbReference type="CDD" id="cd11528">
    <property type="entry name" value="NTP-PPase_MazG_Nterm"/>
    <property type="match status" value="1"/>
</dbReference>
<dbReference type="SUPFAM" id="SSF101386">
    <property type="entry name" value="all-alpha NTP pyrophosphatases"/>
    <property type="match status" value="2"/>
</dbReference>
<evidence type="ECO:0000313" key="3">
    <source>
        <dbReference type="Proteomes" id="UP000031327"/>
    </source>
</evidence>
<dbReference type="GO" id="GO:0006203">
    <property type="term" value="P:dGTP catabolic process"/>
    <property type="evidence" value="ECO:0007669"/>
    <property type="project" value="TreeGrafter"/>
</dbReference>
<dbReference type="GO" id="GO:0046081">
    <property type="term" value="P:dUTP catabolic process"/>
    <property type="evidence" value="ECO:0007669"/>
    <property type="project" value="TreeGrafter"/>
</dbReference>
<dbReference type="PANTHER" id="PTHR30522">
    <property type="entry name" value="NUCLEOSIDE TRIPHOSPHATE PYROPHOSPHOHYDROLASE"/>
    <property type="match status" value="1"/>
</dbReference>
<dbReference type="EMBL" id="JWIC01000004">
    <property type="protein sequence ID" value="KID58217.1"/>
    <property type="molecule type" value="Genomic_DNA"/>
</dbReference>
<dbReference type="Pfam" id="PF03819">
    <property type="entry name" value="MazG"/>
    <property type="match status" value="2"/>
</dbReference>
<feature type="domain" description="NTP pyrophosphohydrolase MazG-like" evidence="1">
    <location>
        <begin position="28"/>
        <end position="101"/>
    </location>
</feature>
<dbReference type="Proteomes" id="UP000031327">
    <property type="component" value="Unassembled WGS sequence"/>
</dbReference>
<gene>
    <name evidence="2" type="primary">mazG</name>
    <name evidence="2" type="ORF">JF50_05920</name>
</gene>
<dbReference type="InterPro" id="IPR004518">
    <property type="entry name" value="MazG-like_dom"/>
</dbReference>
<evidence type="ECO:0000259" key="1">
    <source>
        <dbReference type="Pfam" id="PF03819"/>
    </source>
</evidence>
<dbReference type="GO" id="GO:0046061">
    <property type="term" value="P:dATP catabolic process"/>
    <property type="evidence" value="ECO:0007669"/>
    <property type="project" value="TreeGrafter"/>
</dbReference>
<dbReference type="InterPro" id="IPR048011">
    <property type="entry name" value="NTP-PPase_MazG-like_C"/>
</dbReference>
<dbReference type="RefSeq" id="WP_039608510.1">
    <property type="nucleotide sequence ID" value="NZ_JWIC01000004.1"/>
</dbReference>
<accession>A0A0C1QTA3</accession>
<feature type="domain" description="NTP pyrophosphohydrolase MazG-like" evidence="1">
    <location>
        <begin position="167"/>
        <end position="224"/>
    </location>
</feature>
<dbReference type="NCBIfam" id="NF007113">
    <property type="entry name" value="PRK09562.1"/>
    <property type="match status" value="1"/>
</dbReference>
<protein>
    <submittedName>
        <fullName evidence="2">Nucleoside triphosphate hydrolase</fullName>
        <ecNumber evidence="2">3.6.1.19</ecNumber>
    </submittedName>
</protein>
<reference evidence="2 3" key="1">
    <citation type="submission" date="2014-12" db="EMBL/GenBank/DDBJ databases">
        <title>Draft Genome Sequence of Pseudoalteromonas luteoviolacea HI1.</title>
        <authorList>
            <person name="Asahina A.Y."/>
            <person name="Hadfield M.G."/>
        </authorList>
    </citation>
    <scope>NUCLEOTIDE SEQUENCE [LARGE SCALE GENOMIC DNA]</scope>
    <source>
        <strain evidence="2 3">HI1</strain>
    </source>
</reference>
<sequence length="259" mass="29670">MSENIHRLLEIMATLRDPQRGCDWDKQQDFSSIVPHTLEEAHEVADAIEQQDYIALKDELGDLLFQVIFYAQLGKEAGLFDFESIVAGLNDKLVRRHPHVFDKKTTLTEQELDAQWEAIKQAERKEKPEFGADVIQGLPALTRAKKIQKRAASLGFDWPDYHGALDKVEEEVDEVKEALAHDPYSEHSAEELGDLLFATVNVIRHTKRDPEQLLRQATRKFSNRFVQIEGVLAKQNLTLEDASLAQMDEAWELIKKRAK</sequence>
<evidence type="ECO:0000313" key="2">
    <source>
        <dbReference type="EMBL" id="KID58217.1"/>
    </source>
</evidence>
<dbReference type="InterPro" id="IPR011551">
    <property type="entry name" value="NTP_PyrPHydrolase_MazG"/>
</dbReference>
<keyword evidence="2" id="KW-0378">Hydrolase</keyword>
<dbReference type="AlphaFoldDB" id="A0A0C1QTA3"/>
<dbReference type="InterPro" id="IPR048015">
    <property type="entry name" value="NTP-PPase_MazG-like_N"/>
</dbReference>
<comment type="caution">
    <text evidence="2">The sequence shown here is derived from an EMBL/GenBank/DDBJ whole genome shotgun (WGS) entry which is preliminary data.</text>
</comment>